<organism evidence="2 3">
    <name type="scientific">Araneus ventricosus</name>
    <name type="common">Orbweaver spider</name>
    <name type="synonym">Epeira ventricosa</name>
    <dbReference type="NCBI Taxonomy" id="182803"/>
    <lineage>
        <taxon>Eukaryota</taxon>
        <taxon>Metazoa</taxon>
        <taxon>Ecdysozoa</taxon>
        <taxon>Arthropoda</taxon>
        <taxon>Chelicerata</taxon>
        <taxon>Arachnida</taxon>
        <taxon>Araneae</taxon>
        <taxon>Araneomorphae</taxon>
        <taxon>Entelegynae</taxon>
        <taxon>Araneoidea</taxon>
        <taxon>Araneidae</taxon>
        <taxon>Araneus</taxon>
    </lineage>
</organism>
<evidence type="ECO:0000313" key="2">
    <source>
        <dbReference type="EMBL" id="GBN53225.1"/>
    </source>
</evidence>
<proteinExistence type="predicted"/>
<feature type="compositionally biased region" description="Polar residues" evidence="1">
    <location>
        <begin position="24"/>
        <end position="39"/>
    </location>
</feature>
<sequence length="84" mass="9269">MSFSKAGGVSKRNSEQQDKMSKKLCSNNRMGSDTTLNSLSKNMVPFGGDVYTYGNTFKGPTRVHIRGFPKTKMAACIQQKMESP</sequence>
<feature type="compositionally biased region" description="Basic and acidic residues" evidence="1">
    <location>
        <begin position="12"/>
        <end position="21"/>
    </location>
</feature>
<feature type="region of interest" description="Disordered" evidence="1">
    <location>
        <begin position="1"/>
        <end position="39"/>
    </location>
</feature>
<evidence type="ECO:0000256" key="1">
    <source>
        <dbReference type="SAM" id="MobiDB-lite"/>
    </source>
</evidence>
<dbReference type="EMBL" id="BGPR01011840">
    <property type="protein sequence ID" value="GBN53225.1"/>
    <property type="molecule type" value="Genomic_DNA"/>
</dbReference>
<protein>
    <submittedName>
        <fullName evidence="2">Uncharacterized protein</fullName>
    </submittedName>
</protein>
<keyword evidence="3" id="KW-1185">Reference proteome</keyword>
<dbReference type="Proteomes" id="UP000499080">
    <property type="component" value="Unassembled WGS sequence"/>
</dbReference>
<dbReference type="AlphaFoldDB" id="A0A4Y2PMN8"/>
<name>A0A4Y2PMN8_ARAVE</name>
<comment type="caution">
    <text evidence="2">The sequence shown here is derived from an EMBL/GenBank/DDBJ whole genome shotgun (WGS) entry which is preliminary data.</text>
</comment>
<gene>
    <name evidence="2" type="ORF">AVEN_32875_1</name>
</gene>
<accession>A0A4Y2PMN8</accession>
<evidence type="ECO:0000313" key="3">
    <source>
        <dbReference type="Proteomes" id="UP000499080"/>
    </source>
</evidence>
<reference evidence="2 3" key="1">
    <citation type="journal article" date="2019" name="Sci. Rep.">
        <title>Orb-weaving spider Araneus ventricosus genome elucidates the spidroin gene catalogue.</title>
        <authorList>
            <person name="Kono N."/>
            <person name="Nakamura H."/>
            <person name="Ohtoshi R."/>
            <person name="Moran D.A.P."/>
            <person name="Shinohara A."/>
            <person name="Yoshida Y."/>
            <person name="Fujiwara M."/>
            <person name="Mori M."/>
            <person name="Tomita M."/>
            <person name="Arakawa K."/>
        </authorList>
    </citation>
    <scope>NUCLEOTIDE SEQUENCE [LARGE SCALE GENOMIC DNA]</scope>
</reference>